<dbReference type="AlphaFoldDB" id="A0A1K1T637"/>
<protein>
    <submittedName>
        <fullName evidence="1">Uncharacterized protein</fullName>
    </submittedName>
</protein>
<proteinExistence type="predicted"/>
<reference evidence="2" key="1">
    <citation type="submission" date="2016-11" db="EMBL/GenBank/DDBJ databases">
        <authorList>
            <person name="Varghese N."/>
            <person name="Submissions S."/>
        </authorList>
    </citation>
    <scope>NUCLEOTIDE SEQUENCE [LARGE SCALE GENOMIC DNA]</scope>
    <source>
        <strain evidence="2">DSM 44671</strain>
    </source>
</reference>
<dbReference type="EMBL" id="FPJG01000006">
    <property type="protein sequence ID" value="SFW92089.1"/>
    <property type="molecule type" value="Genomic_DNA"/>
</dbReference>
<accession>A0A1K1T637</accession>
<evidence type="ECO:0000313" key="2">
    <source>
        <dbReference type="Proteomes" id="UP000182740"/>
    </source>
</evidence>
<dbReference type="Proteomes" id="UP000182740">
    <property type="component" value="Unassembled WGS sequence"/>
</dbReference>
<evidence type="ECO:0000313" key="1">
    <source>
        <dbReference type="EMBL" id="SFW92089.1"/>
    </source>
</evidence>
<organism evidence="1 2">
    <name type="scientific">Amycolatopsis australiensis</name>
    <dbReference type="NCBI Taxonomy" id="546364"/>
    <lineage>
        <taxon>Bacteria</taxon>
        <taxon>Bacillati</taxon>
        <taxon>Actinomycetota</taxon>
        <taxon>Actinomycetes</taxon>
        <taxon>Pseudonocardiales</taxon>
        <taxon>Pseudonocardiaceae</taxon>
        <taxon>Amycolatopsis</taxon>
    </lineage>
</organism>
<gene>
    <name evidence="1" type="ORF">SAMN04489730_8378</name>
</gene>
<sequence>MAVAEPRAIDAAAVTGRPLTFVDAPELVVVLA</sequence>
<keyword evidence="2" id="KW-1185">Reference proteome</keyword>
<name>A0A1K1T637_9PSEU</name>